<comment type="similarity">
    <text evidence="3">Belongs to the glycosyl hydrolase 24 family.</text>
</comment>
<evidence type="ECO:0000256" key="2">
    <source>
        <dbReference type="ARBA" id="ARBA00022638"/>
    </source>
</evidence>
<reference evidence="6" key="1">
    <citation type="submission" date="2016-12" db="EMBL/GenBank/DDBJ databases">
        <authorList>
            <person name="Rodrigo-Torres L."/>
            <person name="Arahal R.D."/>
            <person name="Lucena T."/>
        </authorList>
    </citation>
    <scope>NUCLEOTIDE SEQUENCE [LARGE SCALE GENOMIC DNA]</scope>
</reference>
<evidence type="ECO:0000256" key="4">
    <source>
        <dbReference type="SAM" id="MobiDB-lite"/>
    </source>
</evidence>
<keyword evidence="1 3" id="KW-0929">Antimicrobial</keyword>
<dbReference type="InterPro" id="IPR023347">
    <property type="entry name" value="Lysozyme_dom_sf"/>
</dbReference>
<dbReference type="InterPro" id="IPR002196">
    <property type="entry name" value="Glyco_hydro_24"/>
</dbReference>
<dbReference type="RefSeq" id="WP_073580414.1">
    <property type="nucleotide sequence ID" value="NZ_AP024898.1"/>
</dbReference>
<dbReference type="Proteomes" id="UP000184600">
    <property type="component" value="Unassembled WGS sequence"/>
</dbReference>
<keyword evidence="2 3" id="KW-0081">Bacteriolytic enzyme</keyword>
<dbReference type="InterPro" id="IPR023346">
    <property type="entry name" value="Lysozyme-like_dom_sf"/>
</dbReference>
<organism evidence="5 6">
    <name type="scientific">Vibrio quintilis</name>
    <dbReference type="NCBI Taxonomy" id="1117707"/>
    <lineage>
        <taxon>Bacteria</taxon>
        <taxon>Pseudomonadati</taxon>
        <taxon>Pseudomonadota</taxon>
        <taxon>Gammaproteobacteria</taxon>
        <taxon>Vibrionales</taxon>
        <taxon>Vibrionaceae</taxon>
        <taxon>Vibrio</taxon>
    </lineage>
</organism>
<comment type="catalytic activity">
    <reaction evidence="3">
        <text>Hydrolysis of (1-&gt;4)-beta-linkages between N-acetylmuramic acid and N-acetyl-D-glucosamine residues in a peptidoglycan and between N-acetyl-D-glucosamine residues in chitodextrins.</text>
        <dbReference type="EC" id="3.2.1.17"/>
    </reaction>
</comment>
<dbReference type="PANTHER" id="PTHR37406:SF1">
    <property type="entry name" value="T4-TYPE LYSOZYME 1-RELATED"/>
    <property type="match status" value="1"/>
</dbReference>
<evidence type="ECO:0000256" key="1">
    <source>
        <dbReference type="ARBA" id="ARBA00022529"/>
    </source>
</evidence>
<keyword evidence="3" id="KW-0378">Hydrolase</keyword>
<dbReference type="GO" id="GO:0042742">
    <property type="term" value="P:defense response to bacterium"/>
    <property type="evidence" value="ECO:0007669"/>
    <property type="project" value="UniProtKB-KW"/>
</dbReference>
<keyword evidence="6" id="KW-1185">Reference proteome</keyword>
<accession>A0A1M7YSC0</accession>
<dbReference type="GO" id="GO:0003796">
    <property type="term" value="F:lysozyme activity"/>
    <property type="evidence" value="ECO:0007669"/>
    <property type="project" value="UniProtKB-EC"/>
</dbReference>
<feature type="region of interest" description="Disordered" evidence="4">
    <location>
        <begin position="169"/>
        <end position="227"/>
    </location>
</feature>
<dbReference type="SUPFAM" id="SSF53955">
    <property type="entry name" value="Lysozyme-like"/>
    <property type="match status" value="1"/>
</dbReference>
<name>A0A1M7YSC0_9VIBR</name>
<gene>
    <name evidence="5" type="ORF">VQ7734_01154</name>
</gene>
<dbReference type="STRING" id="1117707.VQ7734_01154"/>
<keyword evidence="3" id="KW-0326">Glycosidase</keyword>
<protein>
    <recommendedName>
        <fullName evidence="3">Lysozyme</fullName>
        <ecNumber evidence="3">3.2.1.17</ecNumber>
    </recommendedName>
</protein>
<dbReference type="EC" id="3.2.1.17" evidence="3"/>
<dbReference type="GO" id="GO:0031640">
    <property type="term" value="P:killing of cells of another organism"/>
    <property type="evidence" value="ECO:0007669"/>
    <property type="project" value="UniProtKB-KW"/>
</dbReference>
<dbReference type="AlphaFoldDB" id="A0A1M7YSC0"/>
<dbReference type="InterPro" id="IPR052619">
    <property type="entry name" value="Phage_lysozyme-like"/>
</dbReference>
<proteinExistence type="inferred from homology"/>
<dbReference type="Gene3D" id="1.10.530.40">
    <property type="match status" value="1"/>
</dbReference>
<evidence type="ECO:0000256" key="3">
    <source>
        <dbReference type="RuleBase" id="RU003788"/>
    </source>
</evidence>
<dbReference type="Pfam" id="PF00959">
    <property type="entry name" value="Phage_lysozyme"/>
    <property type="match status" value="1"/>
</dbReference>
<dbReference type="EMBL" id="FRFG01000014">
    <property type="protein sequence ID" value="SHO55426.1"/>
    <property type="molecule type" value="Genomic_DNA"/>
</dbReference>
<sequence>MATTAEKKILRKKLEKYEGRIDYIYKDSVGNLTIGVGHLLKDIDAAQKINFIHQSDGKKATKDEIKKDYDEVKKQTYIPEETAASKYKQHTKLKISSDTIDSQTNDHIASFEKELKRLYGSSKFDKFPSDVKLALFDMIFNLGMTTLKKDFPNFNKAIKANNWAQAAKESHRKTVNDSRNKYVKDKLNKAAQSKKAKETASNLKSKKDEKIMKDYSDKSKSRKKNEK</sequence>
<evidence type="ECO:0000313" key="5">
    <source>
        <dbReference type="EMBL" id="SHO55426.1"/>
    </source>
</evidence>
<dbReference type="GO" id="GO:0009253">
    <property type="term" value="P:peptidoglycan catabolic process"/>
    <property type="evidence" value="ECO:0007669"/>
    <property type="project" value="InterPro"/>
</dbReference>
<feature type="compositionally biased region" description="Basic and acidic residues" evidence="4">
    <location>
        <begin position="169"/>
        <end position="188"/>
    </location>
</feature>
<dbReference type="PANTHER" id="PTHR37406">
    <property type="entry name" value="T4-TYPE LYSOZYME 1-RELATED"/>
    <property type="match status" value="1"/>
</dbReference>
<dbReference type="GO" id="GO:0016998">
    <property type="term" value="P:cell wall macromolecule catabolic process"/>
    <property type="evidence" value="ECO:0007669"/>
    <property type="project" value="InterPro"/>
</dbReference>
<evidence type="ECO:0000313" key="6">
    <source>
        <dbReference type="Proteomes" id="UP000184600"/>
    </source>
</evidence>
<feature type="compositionally biased region" description="Basic and acidic residues" evidence="4">
    <location>
        <begin position="205"/>
        <end position="227"/>
    </location>
</feature>